<dbReference type="EMBL" id="MEXN01000004">
    <property type="protein sequence ID" value="OGD03883.1"/>
    <property type="molecule type" value="Genomic_DNA"/>
</dbReference>
<dbReference type="STRING" id="1797259.A2989_04250"/>
<dbReference type="InterPro" id="IPR000914">
    <property type="entry name" value="SBP_5_dom"/>
</dbReference>
<dbReference type="AlphaFoldDB" id="A0A1F4ZC66"/>
<evidence type="ECO:0000256" key="3">
    <source>
        <dbReference type="ARBA" id="ARBA00022729"/>
    </source>
</evidence>
<dbReference type="Gene3D" id="3.40.190.10">
    <property type="entry name" value="Periplasmic binding protein-like II"/>
    <property type="match status" value="1"/>
</dbReference>
<evidence type="ECO:0000313" key="5">
    <source>
        <dbReference type="EMBL" id="OGD03883.1"/>
    </source>
</evidence>
<dbReference type="Gene3D" id="3.90.76.10">
    <property type="entry name" value="Dipeptide-binding Protein, Domain 1"/>
    <property type="match status" value="1"/>
</dbReference>
<comment type="caution">
    <text evidence="5">The sequence shown here is derived from an EMBL/GenBank/DDBJ whole genome shotgun (WGS) entry which is preliminary data.</text>
</comment>
<name>A0A1F4ZC66_9BACT</name>
<keyword evidence="2" id="KW-0813">Transport</keyword>
<dbReference type="InterPro" id="IPR030678">
    <property type="entry name" value="Peptide/Ni-bd"/>
</dbReference>
<organism evidence="5 6">
    <name type="scientific">Candidatus Amesbacteria bacterium RIFCSPLOWO2_01_FULL_48_25</name>
    <dbReference type="NCBI Taxonomy" id="1797259"/>
    <lineage>
        <taxon>Bacteria</taxon>
        <taxon>Candidatus Amesiibacteriota</taxon>
    </lineage>
</organism>
<dbReference type="PANTHER" id="PTHR30290:SF9">
    <property type="entry name" value="OLIGOPEPTIDE-BINDING PROTEIN APPA"/>
    <property type="match status" value="1"/>
</dbReference>
<evidence type="ECO:0000313" key="6">
    <source>
        <dbReference type="Proteomes" id="UP000177080"/>
    </source>
</evidence>
<accession>A0A1F4ZC66</accession>
<evidence type="ECO:0000259" key="4">
    <source>
        <dbReference type="Pfam" id="PF00496"/>
    </source>
</evidence>
<keyword evidence="3" id="KW-0732">Signal</keyword>
<dbReference type="GO" id="GO:1904680">
    <property type="term" value="F:peptide transmembrane transporter activity"/>
    <property type="evidence" value="ECO:0007669"/>
    <property type="project" value="TreeGrafter"/>
</dbReference>
<proteinExistence type="inferred from homology"/>
<dbReference type="InterPro" id="IPR039424">
    <property type="entry name" value="SBP_5"/>
</dbReference>
<dbReference type="Pfam" id="PF00496">
    <property type="entry name" value="SBP_bac_5"/>
    <property type="match status" value="1"/>
</dbReference>
<dbReference type="GO" id="GO:0042597">
    <property type="term" value="C:periplasmic space"/>
    <property type="evidence" value="ECO:0007669"/>
    <property type="project" value="UniProtKB-ARBA"/>
</dbReference>
<reference evidence="5 6" key="1">
    <citation type="journal article" date="2016" name="Nat. Commun.">
        <title>Thousands of microbial genomes shed light on interconnected biogeochemical processes in an aquifer system.</title>
        <authorList>
            <person name="Anantharaman K."/>
            <person name="Brown C.T."/>
            <person name="Hug L.A."/>
            <person name="Sharon I."/>
            <person name="Castelle C.J."/>
            <person name="Probst A.J."/>
            <person name="Thomas B.C."/>
            <person name="Singh A."/>
            <person name="Wilkins M.J."/>
            <person name="Karaoz U."/>
            <person name="Brodie E.L."/>
            <person name="Williams K.H."/>
            <person name="Hubbard S.S."/>
            <person name="Banfield J.F."/>
        </authorList>
    </citation>
    <scope>NUCLEOTIDE SEQUENCE [LARGE SCALE GENOMIC DNA]</scope>
</reference>
<dbReference type="GO" id="GO:0043190">
    <property type="term" value="C:ATP-binding cassette (ABC) transporter complex"/>
    <property type="evidence" value="ECO:0007669"/>
    <property type="project" value="InterPro"/>
</dbReference>
<dbReference type="GO" id="GO:0015833">
    <property type="term" value="P:peptide transport"/>
    <property type="evidence" value="ECO:0007669"/>
    <property type="project" value="TreeGrafter"/>
</dbReference>
<dbReference type="PANTHER" id="PTHR30290">
    <property type="entry name" value="PERIPLASMIC BINDING COMPONENT OF ABC TRANSPORTER"/>
    <property type="match status" value="1"/>
</dbReference>
<evidence type="ECO:0000256" key="1">
    <source>
        <dbReference type="ARBA" id="ARBA00005695"/>
    </source>
</evidence>
<protein>
    <recommendedName>
        <fullName evidence="4">Solute-binding protein family 5 domain-containing protein</fullName>
    </recommendedName>
</protein>
<dbReference type="SUPFAM" id="SSF53850">
    <property type="entry name" value="Periplasmic binding protein-like II"/>
    <property type="match status" value="1"/>
</dbReference>
<evidence type="ECO:0000256" key="2">
    <source>
        <dbReference type="ARBA" id="ARBA00022448"/>
    </source>
</evidence>
<dbReference type="CDD" id="cd00995">
    <property type="entry name" value="PBP2_NikA_DppA_OppA_like"/>
    <property type="match status" value="1"/>
</dbReference>
<feature type="domain" description="Solute-binding protein family 5" evidence="4">
    <location>
        <begin position="91"/>
        <end position="366"/>
    </location>
</feature>
<gene>
    <name evidence="5" type="ORF">A2989_04250</name>
</gene>
<comment type="similarity">
    <text evidence="1">Belongs to the bacterial solute-binding protein 5 family.</text>
</comment>
<sequence>MTPRMRRIYKKIRFFLRFLAALVAKYQGAILIGILLGSLTFVLLPRIVVATIQFRSTYSIAYVARPTLSDLPLDIQRQISLGLTHIDSRGQPQPALASSWTATDSGKTYTFILQPGLKWHDGTPVKSSQITYQFTDAQISYPDSNSLTIRLTDPFSPLPVVLSQPIFKTKLVGVGSYKTTSIRKNGNYIDSITLSPINPDSRLPRLRYYFYPSEKLARTAYKLGIVNSIADISDPEDLSDWPNTSVSQVTRTDRYVAAFFNTQSQVFSGSGGKSLRQALAYTTDKTRWPNDSRITGPLSATNWAYTSDIKKYDLDVARARSLLGKSGPNLPKIILSTFPAYLTTAEELKSDWETLGLEIEISVTPDVPDDFLVLVAAQVLPTDPDQYHLWHSTQASNLTRFSHPRIDKLLEDGRKTSDPKERLDIYQDFQKALVEEVPAIFLYHPQSYTITRRSSP</sequence>
<dbReference type="PIRSF" id="PIRSF002741">
    <property type="entry name" value="MppA"/>
    <property type="match status" value="1"/>
</dbReference>
<dbReference type="Gene3D" id="3.10.105.10">
    <property type="entry name" value="Dipeptide-binding Protein, Domain 3"/>
    <property type="match status" value="1"/>
</dbReference>
<dbReference type="Proteomes" id="UP000177080">
    <property type="component" value="Unassembled WGS sequence"/>
</dbReference>